<dbReference type="Pfam" id="PF09594">
    <property type="entry name" value="GT87"/>
    <property type="match status" value="1"/>
</dbReference>
<dbReference type="EMBL" id="CP062983">
    <property type="protein sequence ID" value="QPC81818.1"/>
    <property type="molecule type" value="Genomic_DNA"/>
</dbReference>
<feature type="transmembrane region" description="Helical" evidence="8">
    <location>
        <begin position="165"/>
        <end position="190"/>
    </location>
</feature>
<sequence length="381" mass="43979">MHKARQVSHSEKILILFLIVGFLIVTCLFIVNNQMLSWDFRNNVWAPGYLLLNQRNPFDLSDLFDISGAVWLPPFIGATFYLGLLPERIATNIWAVLNVVAYFSLLALLITPQKPERLWLILGLLGALLFPPFVSTVISGQIGILNMLIWFSSFYFLSKKQAGPAGFLTILSISKPQLLILVGPAMLMMAYRMGKWPLLIRFIAYGALFTILLTIPLWIAYPQWINAYIEALRLMPGYEQPSSLHLLRVYLGNTIGILVWSVFCIGIELTLLRYWKRTKDYRKALIWTLALTPIVAPYTWSWDYVLLMPALIWTLLHLKSPISKTLLCVGYGFVWVATIRIRLLTDGNEIRFWWMSWMILVILGVVWWIDHRIHQKDHAKI</sequence>
<keyword evidence="5 8" id="KW-1133">Transmembrane helix</keyword>
<evidence type="ECO:0000313" key="10">
    <source>
        <dbReference type="Proteomes" id="UP000594468"/>
    </source>
</evidence>
<evidence type="ECO:0000256" key="1">
    <source>
        <dbReference type="ARBA" id="ARBA00004651"/>
    </source>
</evidence>
<accession>A0A7S8E7P1</accession>
<feature type="transmembrane region" description="Helical" evidence="8">
    <location>
        <begin position="202"/>
        <end position="221"/>
    </location>
</feature>
<dbReference type="AlphaFoldDB" id="A0A7S8E7P1"/>
<dbReference type="KEGG" id="pmet:G4Y79_19315"/>
<evidence type="ECO:0000256" key="7">
    <source>
        <dbReference type="ARBA" id="ARBA00024033"/>
    </source>
</evidence>
<name>A0A7S8E7P1_9CHLR</name>
<feature type="transmembrane region" description="Helical" evidence="8">
    <location>
        <begin position="12"/>
        <end position="31"/>
    </location>
</feature>
<reference evidence="9 10" key="1">
    <citation type="submission" date="2020-02" db="EMBL/GenBank/DDBJ databases">
        <authorList>
            <person name="Zheng R.K."/>
            <person name="Sun C.M."/>
        </authorList>
    </citation>
    <scope>NUCLEOTIDE SEQUENCE [LARGE SCALE GENOMIC DNA]</scope>
    <source>
        <strain evidence="10">rifampicinis</strain>
    </source>
</reference>
<protein>
    <submittedName>
        <fullName evidence="9">DUF2029 domain-containing protein</fullName>
    </submittedName>
</protein>
<gene>
    <name evidence="9" type="ORF">G4Y79_19315</name>
</gene>
<dbReference type="GO" id="GO:0016758">
    <property type="term" value="F:hexosyltransferase activity"/>
    <property type="evidence" value="ECO:0007669"/>
    <property type="project" value="InterPro"/>
</dbReference>
<evidence type="ECO:0000256" key="8">
    <source>
        <dbReference type="SAM" id="Phobius"/>
    </source>
</evidence>
<dbReference type="RefSeq" id="WP_195169889.1">
    <property type="nucleotide sequence ID" value="NZ_CP062983.1"/>
</dbReference>
<dbReference type="Proteomes" id="UP000594468">
    <property type="component" value="Chromosome"/>
</dbReference>
<keyword evidence="3" id="KW-0808">Transferase</keyword>
<evidence type="ECO:0000256" key="3">
    <source>
        <dbReference type="ARBA" id="ARBA00022679"/>
    </source>
</evidence>
<comment type="similarity">
    <text evidence="7">Belongs to the glycosyltransferase 87 family.</text>
</comment>
<evidence type="ECO:0000313" key="9">
    <source>
        <dbReference type="EMBL" id="QPC81818.1"/>
    </source>
</evidence>
<evidence type="ECO:0000256" key="5">
    <source>
        <dbReference type="ARBA" id="ARBA00022989"/>
    </source>
</evidence>
<dbReference type="InterPro" id="IPR018584">
    <property type="entry name" value="GT87"/>
</dbReference>
<feature type="transmembrane region" description="Helical" evidence="8">
    <location>
        <begin position="352"/>
        <end position="369"/>
    </location>
</feature>
<dbReference type="GO" id="GO:0005886">
    <property type="term" value="C:plasma membrane"/>
    <property type="evidence" value="ECO:0007669"/>
    <property type="project" value="UniProtKB-SubCell"/>
</dbReference>
<keyword evidence="6 8" id="KW-0472">Membrane</keyword>
<keyword evidence="2" id="KW-1003">Cell membrane</keyword>
<keyword evidence="10" id="KW-1185">Reference proteome</keyword>
<organism evidence="9 10">
    <name type="scientific">Phototrophicus methaneseepsis</name>
    <dbReference type="NCBI Taxonomy" id="2710758"/>
    <lineage>
        <taxon>Bacteria</taxon>
        <taxon>Bacillati</taxon>
        <taxon>Chloroflexota</taxon>
        <taxon>Candidatus Thermofontia</taxon>
        <taxon>Phototrophicales</taxon>
        <taxon>Phototrophicaceae</taxon>
        <taxon>Phototrophicus</taxon>
    </lineage>
</organism>
<comment type="subcellular location">
    <subcellularLocation>
        <location evidence="1">Cell membrane</location>
        <topology evidence="1">Multi-pass membrane protein</topology>
    </subcellularLocation>
</comment>
<evidence type="ECO:0000256" key="6">
    <source>
        <dbReference type="ARBA" id="ARBA00023136"/>
    </source>
</evidence>
<evidence type="ECO:0000256" key="2">
    <source>
        <dbReference type="ARBA" id="ARBA00022475"/>
    </source>
</evidence>
<feature type="transmembrane region" description="Helical" evidence="8">
    <location>
        <begin position="322"/>
        <end position="340"/>
    </location>
</feature>
<feature type="transmembrane region" description="Helical" evidence="8">
    <location>
        <begin position="250"/>
        <end position="272"/>
    </location>
</feature>
<feature type="transmembrane region" description="Helical" evidence="8">
    <location>
        <begin position="89"/>
        <end position="111"/>
    </location>
</feature>
<proteinExistence type="inferred from homology"/>
<feature type="transmembrane region" description="Helical" evidence="8">
    <location>
        <begin position="284"/>
        <end position="302"/>
    </location>
</feature>
<keyword evidence="4 8" id="KW-0812">Transmembrane</keyword>
<evidence type="ECO:0000256" key="4">
    <source>
        <dbReference type="ARBA" id="ARBA00022692"/>
    </source>
</evidence>
<feature type="transmembrane region" description="Helical" evidence="8">
    <location>
        <begin position="118"/>
        <end position="145"/>
    </location>
</feature>